<evidence type="ECO:0000313" key="6">
    <source>
        <dbReference type="EMBL" id="RGE65071.1"/>
    </source>
</evidence>
<dbReference type="SMART" id="SM00342">
    <property type="entry name" value="HTH_ARAC"/>
    <property type="match status" value="1"/>
</dbReference>
<dbReference type="PANTHER" id="PTHR43280">
    <property type="entry name" value="ARAC-FAMILY TRANSCRIPTIONAL REGULATOR"/>
    <property type="match status" value="1"/>
</dbReference>
<comment type="caution">
    <text evidence="6">The sequence shown here is derived from an EMBL/GenBank/DDBJ whole genome shotgun (WGS) entry which is preliminary data.</text>
</comment>
<dbReference type="PRINTS" id="PR00032">
    <property type="entry name" value="HTHARAC"/>
</dbReference>
<evidence type="ECO:0000313" key="7">
    <source>
        <dbReference type="Proteomes" id="UP000260812"/>
    </source>
</evidence>
<dbReference type="Proteomes" id="UP000260812">
    <property type="component" value="Unassembled WGS sequence"/>
</dbReference>
<dbReference type="InterPro" id="IPR009057">
    <property type="entry name" value="Homeodomain-like_sf"/>
</dbReference>
<gene>
    <name evidence="6" type="ORF">DXC51_01740</name>
</gene>
<dbReference type="PANTHER" id="PTHR43280:SF28">
    <property type="entry name" value="HTH-TYPE TRANSCRIPTIONAL ACTIVATOR RHAS"/>
    <property type="match status" value="1"/>
</dbReference>
<name>A0A3E3IDL7_9FIRM</name>
<dbReference type="InterPro" id="IPR018062">
    <property type="entry name" value="HTH_AraC-typ_CS"/>
</dbReference>
<proteinExistence type="predicted"/>
<dbReference type="GO" id="GO:0043565">
    <property type="term" value="F:sequence-specific DNA binding"/>
    <property type="evidence" value="ECO:0007669"/>
    <property type="project" value="InterPro"/>
</dbReference>
<dbReference type="SUPFAM" id="SSF46689">
    <property type="entry name" value="Homeodomain-like"/>
    <property type="match status" value="2"/>
</dbReference>
<dbReference type="GO" id="GO:0003700">
    <property type="term" value="F:DNA-binding transcription factor activity"/>
    <property type="evidence" value="ECO:0007669"/>
    <property type="project" value="InterPro"/>
</dbReference>
<keyword evidence="2" id="KW-0238">DNA-binding</keyword>
<keyword evidence="3" id="KW-0804">Transcription</keyword>
<dbReference type="EMBL" id="QVLV01000001">
    <property type="protein sequence ID" value="RGE65071.1"/>
    <property type="molecule type" value="Genomic_DNA"/>
</dbReference>
<organism evidence="6 7">
    <name type="scientific">Eisenbergiella massiliensis</name>
    <dbReference type="NCBI Taxonomy" id="1720294"/>
    <lineage>
        <taxon>Bacteria</taxon>
        <taxon>Bacillati</taxon>
        <taxon>Bacillota</taxon>
        <taxon>Clostridia</taxon>
        <taxon>Lachnospirales</taxon>
        <taxon>Lachnospiraceae</taxon>
        <taxon>Eisenbergiella</taxon>
    </lineage>
</organism>
<evidence type="ECO:0000256" key="4">
    <source>
        <dbReference type="SAM" id="Phobius"/>
    </source>
</evidence>
<feature type="transmembrane region" description="Helical" evidence="4">
    <location>
        <begin position="287"/>
        <end position="307"/>
    </location>
</feature>
<protein>
    <submittedName>
        <fullName evidence="6">AraC family transcriptional regulator</fullName>
    </submittedName>
</protein>
<evidence type="ECO:0000256" key="3">
    <source>
        <dbReference type="ARBA" id="ARBA00023163"/>
    </source>
</evidence>
<evidence type="ECO:0000256" key="2">
    <source>
        <dbReference type="ARBA" id="ARBA00023125"/>
    </source>
</evidence>
<accession>A0A3E3IDL7</accession>
<dbReference type="GeneID" id="97985635"/>
<dbReference type="PROSITE" id="PS01124">
    <property type="entry name" value="HTH_ARAC_FAMILY_2"/>
    <property type="match status" value="1"/>
</dbReference>
<feature type="transmembrane region" description="Helical" evidence="4">
    <location>
        <begin position="20"/>
        <end position="41"/>
    </location>
</feature>
<dbReference type="Pfam" id="PF12833">
    <property type="entry name" value="HTH_18"/>
    <property type="match status" value="1"/>
</dbReference>
<dbReference type="AlphaFoldDB" id="A0A3E3IDL7"/>
<dbReference type="Gene3D" id="1.10.10.60">
    <property type="entry name" value="Homeodomain-like"/>
    <property type="match status" value="2"/>
</dbReference>
<keyword evidence="7" id="KW-1185">Reference proteome</keyword>
<dbReference type="RefSeq" id="WP_117543496.1">
    <property type="nucleotide sequence ID" value="NZ_JBKUNB010000007.1"/>
</dbReference>
<dbReference type="PROSITE" id="PS00041">
    <property type="entry name" value="HTH_ARAC_FAMILY_1"/>
    <property type="match status" value="1"/>
</dbReference>
<sequence>MGRYFKLDIANKKYRSVLLLSYSIIAIIAVAIVITGVFAWFNSYTQKVVYDMSMVQLQNLDTTFTNSIDTCRTQLQTAWQDSNIKQHIYTQNESWKNENWIGSYFQRLCVNNGFAEYICLFRNENEFRYYGWRYPSEAEMQQIEQGVMETSNDMEQFIIHTDTRSNLCIFFTERNAMGEKPVRGIIYSLDLDALEKTLISQNVEDTTLLVYKSDGQAVMKGKLSGEQQDEVWSYLKGGDFSGGSRELLLNDSKYLCNSIYNDSLDMHFVMLQDYHIMQTKLAEIKKAAFLSVIISLITALLLAVFLANKLYYPLEDFFSRIGSGPELIPGNEDYSKKQAEITSDKIISQIHMMSQQYHSDKILGYLGGNEADAVIPPVLRLQDRTEHCILILFWTDEHVMDSRITQDIHQTLDENHSGCKISSFSDARASWTLMMIKEPVRIGMLSDPDRIAVKLSEECRQIQKTVPVRIYYAVSGLISDENELRPAFRDLQTLQKYHLLGRGTSGMTCELLNDGKENAVPRKIYEGLLSNIRAGKTQDSVESISEILDELSGYEIRKVLLFLSDLCVQIEQCIMGCELTGRQRQEKYLDHYVKITSLYDKSDLEYYLKHLIEETCLENSVFQEKTLRMNMLDAVEYIRKHYRDDDICVELVADQFHMSVSYFSKLFNEYVGMTFPEFINDLRLTYASEMLRSNPEVNIKRVAEACGFGNTSYFSSQFKKKFGISPSAFRNGR</sequence>
<keyword evidence="4" id="KW-0472">Membrane</keyword>
<keyword evidence="1" id="KW-0805">Transcription regulation</keyword>
<keyword evidence="4" id="KW-1133">Transmembrane helix</keyword>
<feature type="domain" description="HTH araC/xylS-type" evidence="5">
    <location>
        <begin position="632"/>
        <end position="732"/>
    </location>
</feature>
<keyword evidence="4" id="KW-0812">Transmembrane</keyword>
<dbReference type="InterPro" id="IPR018060">
    <property type="entry name" value="HTH_AraC"/>
</dbReference>
<evidence type="ECO:0000259" key="5">
    <source>
        <dbReference type="PROSITE" id="PS01124"/>
    </source>
</evidence>
<reference evidence="6" key="1">
    <citation type="submission" date="2018-08" db="EMBL/GenBank/DDBJ databases">
        <title>A genome reference for cultivated species of the human gut microbiota.</title>
        <authorList>
            <person name="Zou Y."/>
            <person name="Xue W."/>
            <person name="Luo G."/>
        </authorList>
    </citation>
    <scope>NUCLEOTIDE SEQUENCE [LARGE SCALE GENOMIC DNA]</scope>
    <source>
        <strain evidence="6">TF05-5AC</strain>
    </source>
</reference>
<dbReference type="InterPro" id="IPR020449">
    <property type="entry name" value="Tscrpt_reg_AraC-type_HTH"/>
</dbReference>
<evidence type="ECO:0000256" key="1">
    <source>
        <dbReference type="ARBA" id="ARBA00023015"/>
    </source>
</evidence>